<dbReference type="EMBL" id="KZ452037">
    <property type="protein sequence ID" value="PKA49551.1"/>
    <property type="molecule type" value="Genomic_DNA"/>
</dbReference>
<proteinExistence type="predicted"/>
<keyword evidence="1" id="KW-0175">Coiled coil</keyword>
<name>A0A2I0A1W8_9ASPA</name>
<protein>
    <submittedName>
        <fullName evidence="2">Uncharacterized protein</fullName>
    </submittedName>
</protein>
<feature type="coiled-coil region" evidence="1">
    <location>
        <begin position="2"/>
        <end position="29"/>
    </location>
</feature>
<dbReference type="Proteomes" id="UP000236161">
    <property type="component" value="Unassembled WGS sequence"/>
</dbReference>
<evidence type="ECO:0000256" key="1">
    <source>
        <dbReference type="SAM" id="Coils"/>
    </source>
</evidence>
<dbReference type="PANTHER" id="PTHR36067">
    <property type="entry name" value="EXPRESSED PROTEIN"/>
    <property type="match status" value="1"/>
</dbReference>
<evidence type="ECO:0000313" key="3">
    <source>
        <dbReference type="Proteomes" id="UP000236161"/>
    </source>
</evidence>
<organism evidence="2 3">
    <name type="scientific">Apostasia shenzhenica</name>
    <dbReference type="NCBI Taxonomy" id="1088818"/>
    <lineage>
        <taxon>Eukaryota</taxon>
        <taxon>Viridiplantae</taxon>
        <taxon>Streptophyta</taxon>
        <taxon>Embryophyta</taxon>
        <taxon>Tracheophyta</taxon>
        <taxon>Spermatophyta</taxon>
        <taxon>Magnoliopsida</taxon>
        <taxon>Liliopsida</taxon>
        <taxon>Asparagales</taxon>
        <taxon>Orchidaceae</taxon>
        <taxon>Apostasioideae</taxon>
        <taxon>Apostasia</taxon>
    </lineage>
</organism>
<sequence length="82" mass="9117">MVDIALLVVEDLERRMSSWEKEEEGGEMEFRSAMAMASSLFSAMEAKVEEKLVLLREEEVSKRAMGPRSSVALAAIDGFFSA</sequence>
<keyword evidence="3" id="KW-1185">Reference proteome</keyword>
<dbReference type="PANTHER" id="PTHR36067:SF1">
    <property type="entry name" value="EXPRESSED PROTEIN"/>
    <property type="match status" value="1"/>
</dbReference>
<gene>
    <name evidence="2" type="ORF">AXF42_Ash004091</name>
</gene>
<evidence type="ECO:0000313" key="2">
    <source>
        <dbReference type="EMBL" id="PKA49551.1"/>
    </source>
</evidence>
<reference evidence="2 3" key="1">
    <citation type="journal article" date="2017" name="Nature">
        <title>The Apostasia genome and the evolution of orchids.</title>
        <authorList>
            <person name="Zhang G.Q."/>
            <person name="Liu K.W."/>
            <person name="Li Z."/>
            <person name="Lohaus R."/>
            <person name="Hsiao Y.Y."/>
            <person name="Niu S.C."/>
            <person name="Wang J.Y."/>
            <person name="Lin Y.C."/>
            <person name="Xu Q."/>
            <person name="Chen L.J."/>
            <person name="Yoshida K."/>
            <person name="Fujiwara S."/>
            <person name="Wang Z.W."/>
            <person name="Zhang Y.Q."/>
            <person name="Mitsuda N."/>
            <person name="Wang M."/>
            <person name="Liu G.H."/>
            <person name="Pecoraro L."/>
            <person name="Huang H.X."/>
            <person name="Xiao X.J."/>
            <person name="Lin M."/>
            <person name="Wu X.Y."/>
            <person name="Wu W.L."/>
            <person name="Chen Y.Y."/>
            <person name="Chang S.B."/>
            <person name="Sakamoto S."/>
            <person name="Ohme-Takagi M."/>
            <person name="Yagi M."/>
            <person name="Zeng S.J."/>
            <person name="Shen C.Y."/>
            <person name="Yeh C.M."/>
            <person name="Luo Y.B."/>
            <person name="Tsai W.C."/>
            <person name="Van de Peer Y."/>
            <person name="Liu Z.J."/>
        </authorList>
    </citation>
    <scope>NUCLEOTIDE SEQUENCE [LARGE SCALE GENOMIC DNA]</scope>
    <source>
        <strain evidence="3">cv. Shenzhen</strain>
        <tissue evidence="2">Stem</tissue>
    </source>
</reference>
<accession>A0A2I0A1W8</accession>
<dbReference type="AlphaFoldDB" id="A0A2I0A1W8"/>